<dbReference type="RefSeq" id="WP_184198445.1">
    <property type="nucleotide sequence ID" value="NZ_JACHGW010000003.1"/>
</dbReference>
<dbReference type="InterPro" id="IPR013780">
    <property type="entry name" value="Glyco_hydro_b"/>
</dbReference>
<dbReference type="AlphaFoldDB" id="A0A7W9SRG3"/>
<keyword evidence="10" id="KW-1185">Reference proteome</keyword>
<dbReference type="GO" id="GO:0046373">
    <property type="term" value="P:L-arabinose metabolic process"/>
    <property type="evidence" value="ECO:0007669"/>
    <property type="project" value="InterPro"/>
</dbReference>
<feature type="signal peptide" evidence="7">
    <location>
        <begin position="1"/>
        <end position="19"/>
    </location>
</feature>
<name>A0A7W9SRG3_ARMRO</name>
<dbReference type="Pfam" id="PF22848">
    <property type="entry name" value="ASD1_dom"/>
    <property type="match status" value="1"/>
</dbReference>
<dbReference type="Gene3D" id="2.60.40.1180">
    <property type="entry name" value="Golgi alpha-mannosidase II"/>
    <property type="match status" value="1"/>
</dbReference>
<dbReference type="Gene3D" id="2.60.120.260">
    <property type="entry name" value="Galactose-binding domain-like"/>
    <property type="match status" value="1"/>
</dbReference>
<dbReference type="InterPro" id="IPR051563">
    <property type="entry name" value="Glycosyl_Hydrolase_51"/>
</dbReference>
<evidence type="ECO:0000256" key="1">
    <source>
        <dbReference type="ARBA" id="ARBA00001462"/>
    </source>
</evidence>
<reference evidence="9 10" key="1">
    <citation type="submission" date="2020-08" db="EMBL/GenBank/DDBJ databases">
        <title>Genomic Encyclopedia of Type Strains, Phase IV (KMG-IV): sequencing the most valuable type-strain genomes for metagenomic binning, comparative biology and taxonomic classification.</title>
        <authorList>
            <person name="Goeker M."/>
        </authorList>
    </citation>
    <scope>NUCLEOTIDE SEQUENCE [LARGE SCALE GENOMIC DNA]</scope>
    <source>
        <strain evidence="9 10">DSM 23562</strain>
    </source>
</reference>
<dbReference type="GO" id="GO:0046556">
    <property type="term" value="F:alpha-L-arabinofuranosidase activity"/>
    <property type="evidence" value="ECO:0007669"/>
    <property type="project" value="UniProtKB-EC"/>
</dbReference>
<dbReference type="Proteomes" id="UP000520814">
    <property type="component" value="Unassembled WGS sequence"/>
</dbReference>
<dbReference type="SUPFAM" id="SSF49899">
    <property type="entry name" value="Concanavalin A-like lectins/glucanases"/>
    <property type="match status" value="1"/>
</dbReference>
<proteinExistence type="inferred from homology"/>
<keyword evidence="6" id="KW-0325">Glycoprotein</keyword>
<keyword evidence="4 7" id="KW-0732">Signal</keyword>
<accession>A0A7W9SRG3</accession>
<evidence type="ECO:0000256" key="7">
    <source>
        <dbReference type="SAM" id="SignalP"/>
    </source>
</evidence>
<comment type="caution">
    <text evidence="9">The sequence shown here is derived from an EMBL/GenBank/DDBJ whole genome shotgun (WGS) entry which is preliminary data.</text>
</comment>
<evidence type="ECO:0000259" key="8">
    <source>
        <dbReference type="SMART" id="SM00813"/>
    </source>
</evidence>
<dbReference type="InterPro" id="IPR055235">
    <property type="entry name" value="ASD1_cat"/>
</dbReference>
<evidence type="ECO:0000256" key="2">
    <source>
        <dbReference type="ARBA" id="ARBA00007186"/>
    </source>
</evidence>
<feature type="domain" description="Alpha-L-arabinofuranosidase C-terminal" evidence="8">
    <location>
        <begin position="493"/>
        <end position="850"/>
    </location>
</feature>
<dbReference type="InterPro" id="IPR013320">
    <property type="entry name" value="ConA-like_dom_sf"/>
</dbReference>
<comment type="similarity">
    <text evidence="2">Belongs to the glycosyl hydrolase 51 family.</text>
</comment>
<evidence type="ECO:0000256" key="4">
    <source>
        <dbReference type="ARBA" id="ARBA00022729"/>
    </source>
</evidence>
<protein>
    <recommendedName>
        <fullName evidence="3">non-reducing end alpha-L-arabinofuranosidase</fullName>
        <ecNumber evidence="3">3.2.1.55</ecNumber>
    </recommendedName>
</protein>
<dbReference type="PANTHER" id="PTHR31776:SF0">
    <property type="entry name" value="ALPHA-L-ARABINOFURANOSIDASE 1"/>
    <property type="match status" value="1"/>
</dbReference>
<dbReference type="InterPro" id="IPR017853">
    <property type="entry name" value="GH"/>
</dbReference>
<organism evidence="9 10">
    <name type="scientific">Armatimonas rosea</name>
    <dbReference type="NCBI Taxonomy" id="685828"/>
    <lineage>
        <taxon>Bacteria</taxon>
        <taxon>Bacillati</taxon>
        <taxon>Armatimonadota</taxon>
        <taxon>Armatimonadia</taxon>
        <taxon>Armatimonadales</taxon>
        <taxon>Armatimonadaceae</taxon>
        <taxon>Armatimonas</taxon>
    </lineage>
</organism>
<dbReference type="PANTHER" id="PTHR31776">
    <property type="entry name" value="ALPHA-L-ARABINOFURANOSIDASE 1"/>
    <property type="match status" value="1"/>
</dbReference>
<dbReference type="EMBL" id="JACHGW010000003">
    <property type="protein sequence ID" value="MBB6051455.1"/>
    <property type="molecule type" value="Genomic_DNA"/>
</dbReference>
<dbReference type="SMART" id="SM00813">
    <property type="entry name" value="Alpha-L-AF_C"/>
    <property type="match status" value="1"/>
</dbReference>
<evidence type="ECO:0000256" key="6">
    <source>
        <dbReference type="ARBA" id="ARBA00023180"/>
    </source>
</evidence>
<feature type="chain" id="PRO_5030736505" description="non-reducing end alpha-L-arabinofuranosidase" evidence="7">
    <location>
        <begin position="20"/>
        <end position="864"/>
    </location>
</feature>
<evidence type="ECO:0000313" key="9">
    <source>
        <dbReference type="EMBL" id="MBB6051455.1"/>
    </source>
</evidence>
<gene>
    <name evidence="9" type="ORF">HNQ39_003265</name>
</gene>
<dbReference type="Gene3D" id="3.20.20.80">
    <property type="entry name" value="Glycosidases"/>
    <property type="match status" value="1"/>
</dbReference>
<dbReference type="EC" id="3.2.1.55" evidence="3"/>
<dbReference type="InterPro" id="IPR010720">
    <property type="entry name" value="Alpha-L-AF_C"/>
</dbReference>
<evidence type="ECO:0000313" key="10">
    <source>
        <dbReference type="Proteomes" id="UP000520814"/>
    </source>
</evidence>
<evidence type="ECO:0000256" key="3">
    <source>
        <dbReference type="ARBA" id="ARBA00012670"/>
    </source>
</evidence>
<dbReference type="SUPFAM" id="SSF51445">
    <property type="entry name" value="(Trans)glycosidases"/>
    <property type="match status" value="1"/>
</dbReference>
<comment type="catalytic activity">
    <reaction evidence="1">
        <text>Hydrolysis of terminal non-reducing alpha-L-arabinofuranoside residues in alpha-L-arabinosides.</text>
        <dbReference type="EC" id="3.2.1.55"/>
    </reaction>
</comment>
<keyword evidence="5" id="KW-0378">Hydrolase</keyword>
<sequence length="864" mass="95506">MTNLSLLPCLALALLGAQAAPETKPTARIQIDLSAPSKPVSPNLYGIFLEEINHAFDGGLYGELVQNRSFEEGVPPPGMTMIPKPDGTFKMELASLPAGVPKAKWEMPWPWNGNSVWDPKRALIGWSLHNAGGSTGTMQLTEANPMNAASSRSLELTVQKPGVALHNSGYWGIAVKASSAYALRYFVRPGTFRGTIRTELVAESGQVLSSAVSAAVTPGTVWREVMGSLKASATDPKAQLRLRFEGTGTLQLDWVSLFPPTWKSQPNGLRPDLAQYLAGLQPSFIRFPGGCYVEGLSWEMAPDWRKTLGQPTERPGMWGYWQYRSSDGFGFHEYLQLCETLKADALYVAFAGMTVHPENNWPLEKIDPVVQQTLDAIEYAIGPTTSKWGALRAKRGHPKPFPLKYVEIGNEHPPALYGDYYAVFRKAIKAKYPQIQVVMSMFWSGLNQPAINRVGDANIDIVDEHAYRGSGWARSSFDYFDRYPRKGWGIYMGEYAHNQRADFSAALDDSLFLMMMERNGDLVKMASYAPLLANVNKRDWGVNLIEFDSSRSFAHASYYVQKLFRENHPDRSVKTVVTTRPPPDPKAPLMAGKVGLGSWDTSVEFKELRVYDGAGALVHSDNFVDLSAFEAPQSGAWSVKNGVLQQTDQRTSPAMLLLKRPLTTGKLTVKARRVDGREGFLLFFNAENRERFLFGNYGANGNEFSAIQERGVPDDCAFRGGRSTPGGMEKGRWYELSLVFTENRAELFLDGKKVSDARMERLPSFFATAGLRQKESTVIVKATNYSAQPQETELVIEGAMVGEGSGRHAIYQASALSDDNSLEHPTKLVPRETVFPVAGNRIKLTLPAYSVSVVRVPVRGLPSP</sequence>
<evidence type="ECO:0000256" key="5">
    <source>
        <dbReference type="ARBA" id="ARBA00022801"/>
    </source>
</evidence>
<dbReference type="Pfam" id="PF06964">
    <property type="entry name" value="Alpha-L-AF_C"/>
    <property type="match status" value="1"/>
</dbReference>